<protein>
    <submittedName>
        <fullName evidence="5">Gfo/Idh/MocA family oxidoreductase</fullName>
    </submittedName>
</protein>
<keyword evidence="6" id="KW-1185">Reference proteome</keyword>
<dbReference type="SUPFAM" id="SSF51735">
    <property type="entry name" value="NAD(P)-binding Rossmann-fold domains"/>
    <property type="match status" value="1"/>
</dbReference>
<dbReference type="InterPro" id="IPR036291">
    <property type="entry name" value="NAD(P)-bd_dom_sf"/>
</dbReference>
<evidence type="ECO:0000259" key="4">
    <source>
        <dbReference type="Pfam" id="PF22725"/>
    </source>
</evidence>
<dbReference type="EMBL" id="JACOGD010000001">
    <property type="protein sequence ID" value="MBC3930589.1"/>
    <property type="molecule type" value="Genomic_DNA"/>
</dbReference>
<comment type="similarity">
    <text evidence="1">Belongs to the Gfo/Idh/MocA family.</text>
</comment>
<dbReference type="InterPro" id="IPR000683">
    <property type="entry name" value="Gfo/Idh/MocA-like_OxRdtase_N"/>
</dbReference>
<gene>
    <name evidence="5" type="ORF">H8K43_02795</name>
</gene>
<dbReference type="Pfam" id="PF22725">
    <property type="entry name" value="GFO_IDH_MocA_C3"/>
    <property type="match status" value="1"/>
</dbReference>
<dbReference type="InterPro" id="IPR050984">
    <property type="entry name" value="Gfo/Idh/MocA_domain"/>
</dbReference>
<dbReference type="Gene3D" id="3.30.360.10">
    <property type="entry name" value="Dihydrodipicolinate Reductase, domain 2"/>
    <property type="match status" value="1"/>
</dbReference>
<dbReference type="PANTHER" id="PTHR22604:SF105">
    <property type="entry name" value="TRANS-1,2-DIHYDROBENZENE-1,2-DIOL DEHYDROGENASE"/>
    <property type="match status" value="1"/>
</dbReference>
<accession>A0ABR7A104</accession>
<sequence>MQISESKNEGRKVRWGILGTGKIARIFASALMDIPQAQLVAVGSRNKLNASLFGRAFGVDSSRCYSSYEELAHDSQIEVIYVATPHIFHAKNSLMCLKAGKNVLCEKPFALNLREAEQVINVAKQKHLFIMEAMWTRFLPAIIEAKNIITSGTIGKVQHIQSDFGFIGDTAPEHRLNNKELGGGALLDIGVYCLSISTFFLGAVDEVKAISRIGTTKVDEQTSFLLRHKNGGISSSMCSIRISTNGGMNIIGDLGVLSIPFRFYRADKFTLSLNNGNSISQEYPYQGDGYIHEAIEVMRCIYNKKIESPTMPHAEMLEQIEVLDAIRKQIGLSYSCDS</sequence>
<dbReference type="Pfam" id="PF01408">
    <property type="entry name" value="GFO_IDH_MocA"/>
    <property type="match status" value="1"/>
</dbReference>
<dbReference type="PANTHER" id="PTHR22604">
    <property type="entry name" value="OXIDOREDUCTASES"/>
    <property type="match status" value="1"/>
</dbReference>
<evidence type="ECO:0000313" key="6">
    <source>
        <dbReference type="Proteomes" id="UP000654304"/>
    </source>
</evidence>
<dbReference type="Proteomes" id="UP000654304">
    <property type="component" value="Unassembled WGS sequence"/>
</dbReference>
<dbReference type="SUPFAM" id="SSF55347">
    <property type="entry name" value="Glyceraldehyde-3-phosphate dehydrogenase-like, C-terminal domain"/>
    <property type="match status" value="1"/>
</dbReference>
<evidence type="ECO:0000313" key="5">
    <source>
        <dbReference type="EMBL" id="MBC3930589.1"/>
    </source>
</evidence>
<reference evidence="5 6" key="1">
    <citation type="submission" date="2020-08" db="EMBL/GenBank/DDBJ databases">
        <title>Novel species isolated from subtropical streams in China.</title>
        <authorList>
            <person name="Lu H."/>
        </authorList>
    </citation>
    <scope>NUCLEOTIDE SEQUENCE [LARGE SCALE GENOMIC DNA]</scope>
    <source>
        <strain evidence="5 6">CY22W</strain>
    </source>
</reference>
<evidence type="ECO:0000259" key="3">
    <source>
        <dbReference type="Pfam" id="PF01408"/>
    </source>
</evidence>
<feature type="domain" description="Gfo/Idh/MocA-like oxidoreductase N-terminal" evidence="3">
    <location>
        <begin position="13"/>
        <end position="131"/>
    </location>
</feature>
<dbReference type="InterPro" id="IPR055170">
    <property type="entry name" value="GFO_IDH_MocA-like_dom"/>
</dbReference>
<comment type="caution">
    <text evidence="5">The sequence shown here is derived from an EMBL/GenBank/DDBJ whole genome shotgun (WGS) entry which is preliminary data.</text>
</comment>
<evidence type="ECO:0000256" key="1">
    <source>
        <dbReference type="ARBA" id="ARBA00010928"/>
    </source>
</evidence>
<evidence type="ECO:0000256" key="2">
    <source>
        <dbReference type="ARBA" id="ARBA00023002"/>
    </source>
</evidence>
<dbReference type="Gene3D" id="3.40.50.720">
    <property type="entry name" value="NAD(P)-binding Rossmann-like Domain"/>
    <property type="match status" value="1"/>
</dbReference>
<feature type="domain" description="GFO/IDH/MocA-like oxidoreductase" evidence="4">
    <location>
        <begin position="144"/>
        <end position="257"/>
    </location>
</feature>
<proteinExistence type="inferred from homology"/>
<keyword evidence="2" id="KW-0560">Oxidoreductase</keyword>
<name>A0ABR7A104_9BURK</name>
<dbReference type="RefSeq" id="WP_186902443.1">
    <property type="nucleotide sequence ID" value="NZ_JACOGD010000001.1"/>
</dbReference>
<organism evidence="5 6">
    <name type="scientific">Undibacterium curvum</name>
    <dbReference type="NCBI Taxonomy" id="2762294"/>
    <lineage>
        <taxon>Bacteria</taxon>
        <taxon>Pseudomonadati</taxon>
        <taxon>Pseudomonadota</taxon>
        <taxon>Betaproteobacteria</taxon>
        <taxon>Burkholderiales</taxon>
        <taxon>Oxalobacteraceae</taxon>
        <taxon>Undibacterium</taxon>
    </lineage>
</organism>